<feature type="coiled-coil region" evidence="11">
    <location>
        <begin position="782"/>
        <end position="810"/>
    </location>
</feature>
<keyword evidence="3" id="KW-0436">Ligase</keyword>
<dbReference type="InterPro" id="IPR014729">
    <property type="entry name" value="Rossmann-like_a/b/a_fold"/>
</dbReference>
<dbReference type="PANTHER" id="PTHR10890">
    <property type="entry name" value="CYSTEINYL-TRNA SYNTHETASE"/>
    <property type="match status" value="1"/>
</dbReference>
<evidence type="ECO:0000256" key="11">
    <source>
        <dbReference type="SAM" id="Coils"/>
    </source>
</evidence>
<dbReference type="STRING" id="656916.A0A2G7FUE9"/>
<reference evidence="13 14" key="1">
    <citation type="submission" date="2017-05" db="EMBL/GenBank/DDBJ databases">
        <title>Genome sequence for an aflatoxigenic pathogen of Argentinian peanut, Aspergillus arachidicola.</title>
        <authorList>
            <person name="Moore G."/>
            <person name="Beltz S.B."/>
            <person name="Mack B.M."/>
        </authorList>
    </citation>
    <scope>NUCLEOTIDE SEQUENCE [LARGE SCALE GENOMIC DNA]</scope>
    <source>
        <strain evidence="13 14">CBS 117610</strain>
    </source>
</reference>
<organism evidence="13 14">
    <name type="scientific">Aspergillus arachidicola</name>
    <dbReference type="NCBI Taxonomy" id="656916"/>
    <lineage>
        <taxon>Eukaryota</taxon>
        <taxon>Fungi</taxon>
        <taxon>Dikarya</taxon>
        <taxon>Ascomycota</taxon>
        <taxon>Pezizomycotina</taxon>
        <taxon>Eurotiomycetes</taxon>
        <taxon>Eurotiomycetidae</taxon>
        <taxon>Eurotiales</taxon>
        <taxon>Aspergillaceae</taxon>
        <taxon>Aspergillus</taxon>
        <taxon>Aspergillus subgen. Circumdati</taxon>
    </lineage>
</organism>
<dbReference type="GO" id="GO:0006423">
    <property type="term" value="P:cysteinyl-tRNA aminoacylation"/>
    <property type="evidence" value="ECO:0007669"/>
    <property type="project" value="InterPro"/>
</dbReference>
<dbReference type="Proteomes" id="UP000231358">
    <property type="component" value="Unassembled WGS sequence"/>
</dbReference>
<evidence type="ECO:0000256" key="10">
    <source>
        <dbReference type="ARBA" id="ARBA00031499"/>
    </source>
</evidence>
<evidence type="ECO:0000256" key="4">
    <source>
        <dbReference type="ARBA" id="ARBA00022723"/>
    </source>
</evidence>
<dbReference type="AlphaFoldDB" id="A0A2G7FUE9"/>
<keyword evidence="4" id="KW-0479">Metal-binding</keyword>
<evidence type="ECO:0000313" key="14">
    <source>
        <dbReference type="Proteomes" id="UP000231358"/>
    </source>
</evidence>
<dbReference type="SUPFAM" id="SSF47323">
    <property type="entry name" value="Anticodon-binding domain of a subclass of class I aminoacyl-tRNA synthetases"/>
    <property type="match status" value="1"/>
</dbReference>
<dbReference type="GO" id="GO:0046872">
    <property type="term" value="F:metal ion binding"/>
    <property type="evidence" value="ECO:0007669"/>
    <property type="project" value="UniProtKB-KW"/>
</dbReference>
<evidence type="ECO:0000256" key="2">
    <source>
        <dbReference type="ARBA" id="ARBA00012832"/>
    </source>
</evidence>
<keyword evidence="14" id="KW-1185">Reference proteome</keyword>
<dbReference type="FunFam" id="3.40.50.620:FF:000186">
    <property type="entry name" value="Putative Cysteinyl-tRNA synthetase"/>
    <property type="match status" value="1"/>
</dbReference>
<dbReference type="PRINTS" id="PR00983">
    <property type="entry name" value="TRNASYNTHCYS"/>
</dbReference>
<evidence type="ECO:0000256" key="7">
    <source>
        <dbReference type="ARBA" id="ARBA00022840"/>
    </source>
</evidence>
<protein>
    <recommendedName>
        <fullName evidence="2">cysteine--tRNA ligase</fullName>
        <ecNumber evidence="2">6.1.1.16</ecNumber>
    </recommendedName>
    <alternativeName>
        <fullName evidence="10">Cysteinyl-tRNA synthetase</fullName>
    </alternativeName>
</protein>
<gene>
    <name evidence="13" type="ORF">AARAC_011937</name>
</gene>
<dbReference type="Gene3D" id="3.40.50.620">
    <property type="entry name" value="HUPs"/>
    <property type="match status" value="2"/>
</dbReference>
<dbReference type="GO" id="GO:0005737">
    <property type="term" value="C:cytoplasm"/>
    <property type="evidence" value="ECO:0007669"/>
    <property type="project" value="TreeGrafter"/>
</dbReference>
<dbReference type="GO" id="GO:0005524">
    <property type="term" value="F:ATP binding"/>
    <property type="evidence" value="ECO:0007669"/>
    <property type="project" value="UniProtKB-KW"/>
</dbReference>
<sequence>MLDSGWLSGWPPGTPPVVWIICPSFGAPFLMPLTSHRLPRLVSHFLTNRSKQRLSLFYPVALLSRSRSMATARQQPQWQQPPLHPEAEKSLPPLKVWNSLTRSKNPFIPIDKEGKKVSWYACGPTVYDDAHLGHARNYVSTDIIRRIMRDYFKFDVNFVMNITDVDDKIILRGRQQHLFTEFTSEHPTIDADVLDVAKKAYAAYIKKNLPLLSPDLPASQYKDEVEKTYATVLNGGTLPGNEKAGDDEAKAKMHIKTVASAAKVIAEAEQSGERPKGFAEKFYTEAQDLLLPYLDSLKGTSINADDHGIFTKLTKRYEERFMKDMRDLNVLDPNEITRVTEYGAEIADFVEKIVKNNFGYVTDDGSVYFDIEAFEAAGHPYARLEPWNRSDSKLLAEGEGSLTKKATDKRSASDFALWKASKPGEPSWASSWGRGRPGWHIECSAMASARLGKQMDIHSGGVDLAFPHHDNELAQSEAYWADSHNHSHDEQWVNYFFHMGHLSIQGSKMSKSLKNFTTIREALERKEWTPRSLRIVFLLGGWKDGVEITDDLVSAGSSWEEKVNNFFIKVKDPAALQGSGTDDTLATALADAQKAVYEHLCDSFNTPGAMYAISELITKYNSADKSAVNPKDVEAVARWVTSMVNIFGLNGRAAADSQEIGWSGIDVPEEAKPFLHPLSSMRDSLRQAARAKEGVNAKTIAEIVDREALPEQEVTDSTKPYADVLSNFRNKLSSLEESNNISKEVLALCDRVRDIDLFEVGVYLEDRDNLPALVRPVTRELIQAREEKAKRAQQKQLEKEKKEKEALERLQKGKLSHLEMFRTNEYSAWDDEGLPTRDAAGEEIAKSRAKKLRKDWERQKKLHEQWLASQMGAK</sequence>
<keyword evidence="5" id="KW-0547">Nucleotide-binding</keyword>
<dbReference type="EMBL" id="NEXV01000394">
    <property type="protein sequence ID" value="PIG84242.1"/>
    <property type="molecule type" value="Genomic_DNA"/>
</dbReference>
<name>A0A2G7FUE9_9EURO</name>
<dbReference type="GO" id="GO:0004817">
    <property type="term" value="F:cysteine-tRNA ligase activity"/>
    <property type="evidence" value="ECO:0007669"/>
    <property type="project" value="UniProtKB-EC"/>
</dbReference>
<keyword evidence="6" id="KW-0862">Zinc</keyword>
<dbReference type="InterPro" id="IPR032678">
    <property type="entry name" value="tRNA-synt_1_cat_dom"/>
</dbReference>
<dbReference type="InterPro" id="IPR024909">
    <property type="entry name" value="Cys-tRNA/MSH_ligase"/>
</dbReference>
<comment type="cofactor">
    <cofactor evidence="1">
        <name>Zn(2+)</name>
        <dbReference type="ChEBI" id="CHEBI:29105"/>
    </cofactor>
</comment>
<dbReference type="Gene3D" id="1.20.120.640">
    <property type="entry name" value="Anticodon-binding domain of a subclass of class I aminoacyl-tRNA synthetases"/>
    <property type="match status" value="1"/>
</dbReference>
<dbReference type="InterPro" id="IPR009080">
    <property type="entry name" value="tRNAsynth_Ia_anticodon-bd"/>
</dbReference>
<evidence type="ECO:0000256" key="1">
    <source>
        <dbReference type="ARBA" id="ARBA00001947"/>
    </source>
</evidence>
<keyword evidence="8" id="KW-0648">Protein biosynthesis</keyword>
<dbReference type="SUPFAM" id="SSF52374">
    <property type="entry name" value="Nucleotidylyl transferase"/>
    <property type="match status" value="1"/>
</dbReference>
<feature type="domain" description="tRNA synthetases class I catalytic" evidence="12">
    <location>
        <begin position="113"/>
        <end position="554"/>
    </location>
</feature>
<evidence type="ECO:0000256" key="8">
    <source>
        <dbReference type="ARBA" id="ARBA00022917"/>
    </source>
</evidence>
<dbReference type="Pfam" id="PF01406">
    <property type="entry name" value="tRNA-synt_1e"/>
    <property type="match status" value="1"/>
</dbReference>
<dbReference type="EC" id="6.1.1.16" evidence="2"/>
<evidence type="ECO:0000313" key="13">
    <source>
        <dbReference type="EMBL" id="PIG84242.1"/>
    </source>
</evidence>
<evidence type="ECO:0000259" key="12">
    <source>
        <dbReference type="Pfam" id="PF01406"/>
    </source>
</evidence>
<comment type="caution">
    <text evidence="13">The sequence shown here is derived from an EMBL/GenBank/DDBJ whole genome shotgun (WGS) entry which is preliminary data.</text>
</comment>
<keyword evidence="9 13" id="KW-0030">Aminoacyl-tRNA synthetase</keyword>
<evidence type="ECO:0000256" key="6">
    <source>
        <dbReference type="ARBA" id="ARBA00022833"/>
    </source>
</evidence>
<proteinExistence type="inferred from homology"/>
<keyword evidence="11" id="KW-0175">Coiled coil</keyword>
<keyword evidence="7" id="KW-0067">ATP-binding</keyword>
<dbReference type="HAMAP" id="MF_00041">
    <property type="entry name" value="Cys_tRNA_synth"/>
    <property type="match status" value="1"/>
</dbReference>
<dbReference type="CDD" id="cd00672">
    <property type="entry name" value="CysRS_core"/>
    <property type="match status" value="1"/>
</dbReference>
<evidence type="ECO:0000256" key="5">
    <source>
        <dbReference type="ARBA" id="ARBA00022741"/>
    </source>
</evidence>
<accession>A0A2G7FUE9</accession>
<dbReference type="FunFam" id="3.40.50.620:FF:000228">
    <property type="entry name" value="Cysteinyl-tRNA synthetase"/>
    <property type="match status" value="1"/>
</dbReference>
<evidence type="ECO:0000256" key="3">
    <source>
        <dbReference type="ARBA" id="ARBA00022598"/>
    </source>
</evidence>
<evidence type="ECO:0000256" key="9">
    <source>
        <dbReference type="ARBA" id="ARBA00023146"/>
    </source>
</evidence>
<dbReference type="NCBIfam" id="TIGR00435">
    <property type="entry name" value="cysS"/>
    <property type="match status" value="1"/>
</dbReference>
<dbReference type="PANTHER" id="PTHR10890:SF3">
    <property type="entry name" value="CYSTEINE--TRNA LIGASE, CYTOPLASMIC"/>
    <property type="match status" value="1"/>
</dbReference>
<dbReference type="InterPro" id="IPR015803">
    <property type="entry name" value="Cys-tRNA-ligase"/>
</dbReference>